<dbReference type="FunFam" id="1.10.555.10:FF:000051">
    <property type="entry name" value="Synapse defective Rho GTPase homolog 1"/>
    <property type="match status" value="1"/>
</dbReference>
<dbReference type="Pfam" id="PF00620">
    <property type="entry name" value="RhoGAP"/>
    <property type="match status" value="1"/>
</dbReference>
<evidence type="ECO:0000256" key="8">
    <source>
        <dbReference type="SAM" id="MobiDB-lite"/>
    </source>
</evidence>
<dbReference type="PANTHER" id="PTHR46150:SF2">
    <property type="entry name" value="RHO GTPASE-ACTIVATING PROTEIN SYDE1"/>
    <property type="match status" value="1"/>
</dbReference>
<reference evidence="10" key="1">
    <citation type="submission" date="2025-08" db="UniProtKB">
        <authorList>
            <consortium name="Ensembl"/>
        </authorList>
    </citation>
    <scope>IDENTIFICATION</scope>
</reference>
<evidence type="ECO:0000313" key="11">
    <source>
        <dbReference type="Proteomes" id="UP000694551"/>
    </source>
</evidence>
<sequence>MVPVPSVPQTPCPCPLGWRHPYPVVPVPSLSSGQRFLSLPRLPGQCPLNLTVPVPKDVPKTPQSLSPLQDIVPRPPQSPSFPHPPGHCPQDPTAPVPSRQDIVPTPGHCPLPPPVPVPTLLPGECPQNPTAPVPTSGECPQTPTIPVPTPGHCCRAQQLAVRLQPRGVLYSKFTLVEQWDSPGEREPRVFGVELGQLVEREKTVTKVPLLIQKCVAEIEKRGLKVVGLYRLCGSAAVKKELRDAFERDSAAVTLSEQLYPDINVITGILKDFLRELPTPLITPTLYHVVLEAMAKRPPRGPPGERDAVTLLDCLPSVEKATLTRLLDHLSLVASFHDFNRMNSQNIAVCFGPVLLTQNQEPRRSAAATRSYAHSEDIASAVDFKRHIEVLHYLLQAWPAPQLGEGAQPACPRQPRGPALRLDLLESAVVARPRPRGPESPPSNRYAGDWSVCDHQFLLVPGTAGDADYDEVAAGDGEAAVPARRSPHRRTLFVADFALGEEPEGPFGPRLNLKDFDALILDLERELAKQINVCL</sequence>
<comment type="function">
    <text evidence="5">GTPase activator for the Rho-type GTPases. As a GCM1 downstream effector, it is involved in placental development and positively regulates trophoblast cells migration. It regulates cytoskeletal remodeling by controlling the activity of Rho GTPases including RHOA, CDC42 and RAC1.</text>
</comment>
<dbReference type="Gene3D" id="1.10.555.10">
    <property type="entry name" value="Rho GTPase activation protein"/>
    <property type="match status" value="1"/>
</dbReference>
<keyword evidence="11" id="KW-1185">Reference proteome</keyword>
<feature type="compositionally biased region" description="Pro residues" evidence="8">
    <location>
        <begin position="73"/>
        <end position="95"/>
    </location>
</feature>
<dbReference type="GO" id="GO:0007165">
    <property type="term" value="P:signal transduction"/>
    <property type="evidence" value="ECO:0007669"/>
    <property type="project" value="InterPro"/>
</dbReference>
<dbReference type="GO" id="GO:0016477">
    <property type="term" value="P:cell migration"/>
    <property type="evidence" value="ECO:0007669"/>
    <property type="project" value="TreeGrafter"/>
</dbReference>
<dbReference type="GO" id="GO:0046578">
    <property type="term" value="P:regulation of Ras protein signal transduction"/>
    <property type="evidence" value="ECO:0007669"/>
    <property type="project" value="TreeGrafter"/>
</dbReference>
<reference evidence="10" key="2">
    <citation type="submission" date="2025-09" db="UniProtKB">
        <authorList>
            <consortium name="Ensembl"/>
        </authorList>
    </citation>
    <scope>IDENTIFICATION</scope>
</reference>
<accession>A0A8D0F9Y8</accession>
<dbReference type="PANTHER" id="PTHR46150">
    <property type="entry name" value="RHO GTPASE-ACTIVATING PROTEIN 100F"/>
    <property type="match status" value="1"/>
</dbReference>
<evidence type="ECO:0000256" key="7">
    <source>
        <dbReference type="ARBA" id="ARBA00075368"/>
    </source>
</evidence>
<name>A0A8D0F9Y8_STROC</name>
<keyword evidence="1" id="KW-0343">GTPase activation</keyword>
<proteinExistence type="predicted"/>
<protein>
    <recommendedName>
        <fullName evidence="6">Rho GTPase-activating protein SYDE1</fullName>
    </recommendedName>
    <alternativeName>
        <fullName evidence="7">Synapse defective protein 1 homolog 1</fullName>
    </alternativeName>
</protein>
<dbReference type="SMART" id="SM00324">
    <property type="entry name" value="RhoGAP"/>
    <property type="match status" value="1"/>
</dbReference>
<evidence type="ECO:0000256" key="4">
    <source>
        <dbReference type="ARBA" id="ARBA00023288"/>
    </source>
</evidence>
<dbReference type="InterPro" id="IPR008936">
    <property type="entry name" value="Rho_GTPase_activation_prot"/>
</dbReference>
<keyword evidence="4" id="KW-0449">Lipoprotein</keyword>
<evidence type="ECO:0000256" key="3">
    <source>
        <dbReference type="ARBA" id="ARBA00023139"/>
    </source>
</evidence>
<evidence type="ECO:0000256" key="1">
    <source>
        <dbReference type="ARBA" id="ARBA00022468"/>
    </source>
</evidence>
<dbReference type="AlphaFoldDB" id="A0A8D0F9Y8"/>
<feature type="domain" description="Rho-GAP" evidence="9">
    <location>
        <begin position="192"/>
        <end position="401"/>
    </location>
</feature>
<dbReference type="InterPro" id="IPR000198">
    <property type="entry name" value="RhoGAP_dom"/>
</dbReference>
<keyword evidence="2" id="KW-0597">Phosphoprotein</keyword>
<dbReference type="GO" id="GO:0005096">
    <property type="term" value="F:GTPase activator activity"/>
    <property type="evidence" value="ECO:0007669"/>
    <property type="project" value="UniProtKB-KW"/>
</dbReference>
<evidence type="ECO:0000259" key="9">
    <source>
        <dbReference type="PROSITE" id="PS50238"/>
    </source>
</evidence>
<dbReference type="Ensembl" id="ENSSOCT00000011805.1">
    <property type="protein sequence ID" value="ENSSOCP00000011501.1"/>
    <property type="gene ID" value="ENSSOCG00000008726.1"/>
</dbReference>
<evidence type="ECO:0000256" key="5">
    <source>
        <dbReference type="ARBA" id="ARBA00057607"/>
    </source>
</evidence>
<dbReference type="Pfam" id="PF25336">
    <property type="entry name" value="C2_SYDE"/>
    <property type="match status" value="1"/>
</dbReference>
<keyword evidence="3" id="KW-0564">Palmitate</keyword>
<evidence type="ECO:0000256" key="2">
    <source>
        <dbReference type="ARBA" id="ARBA00022553"/>
    </source>
</evidence>
<dbReference type="GO" id="GO:0097060">
    <property type="term" value="C:synaptic membrane"/>
    <property type="evidence" value="ECO:0007669"/>
    <property type="project" value="TreeGrafter"/>
</dbReference>
<evidence type="ECO:0000313" key="10">
    <source>
        <dbReference type="Ensembl" id="ENSSOCP00000011501.1"/>
    </source>
</evidence>
<evidence type="ECO:0000256" key="6">
    <source>
        <dbReference type="ARBA" id="ARBA00074687"/>
    </source>
</evidence>
<dbReference type="InterPro" id="IPR057459">
    <property type="entry name" value="SYDE1/2_C2"/>
</dbReference>
<organism evidence="10 11">
    <name type="scientific">Strix occidentalis caurina</name>
    <name type="common">northern spotted owl</name>
    <dbReference type="NCBI Taxonomy" id="311401"/>
    <lineage>
        <taxon>Eukaryota</taxon>
        <taxon>Metazoa</taxon>
        <taxon>Chordata</taxon>
        <taxon>Craniata</taxon>
        <taxon>Vertebrata</taxon>
        <taxon>Euteleostomi</taxon>
        <taxon>Archelosauria</taxon>
        <taxon>Archosauria</taxon>
        <taxon>Dinosauria</taxon>
        <taxon>Saurischia</taxon>
        <taxon>Theropoda</taxon>
        <taxon>Coelurosauria</taxon>
        <taxon>Aves</taxon>
        <taxon>Neognathae</taxon>
        <taxon>Neoaves</taxon>
        <taxon>Telluraves</taxon>
        <taxon>Strigiformes</taxon>
        <taxon>Strigidae</taxon>
        <taxon>Strix</taxon>
    </lineage>
</organism>
<dbReference type="SUPFAM" id="SSF48350">
    <property type="entry name" value="GTPase activation domain, GAP"/>
    <property type="match status" value="1"/>
</dbReference>
<dbReference type="InterPro" id="IPR052118">
    <property type="entry name" value="Rho-GAP_regulator"/>
</dbReference>
<dbReference type="PROSITE" id="PS50238">
    <property type="entry name" value="RHOGAP"/>
    <property type="match status" value="1"/>
</dbReference>
<feature type="region of interest" description="Disordered" evidence="8">
    <location>
        <begin position="57"/>
        <end position="97"/>
    </location>
</feature>
<dbReference type="Proteomes" id="UP000694551">
    <property type="component" value="Unplaced"/>
</dbReference>